<feature type="domain" description="SusD-like N-terminal" evidence="7">
    <location>
        <begin position="89"/>
        <end position="216"/>
    </location>
</feature>
<dbReference type="Pfam" id="PF14322">
    <property type="entry name" value="SusD-like_3"/>
    <property type="match status" value="1"/>
</dbReference>
<evidence type="ECO:0000313" key="8">
    <source>
        <dbReference type="EMBL" id="MBT1689996.1"/>
    </source>
</evidence>
<evidence type="ECO:0000259" key="7">
    <source>
        <dbReference type="Pfam" id="PF14322"/>
    </source>
</evidence>
<accession>A0AAP2DF66</accession>
<protein>
    <submittedName>
        <fullName evidence="8">RagB/SusD family nutrient uptake outer membrane protein</fullName>
    </submittedName>
</protein>
<keyword evidence="5" id="KW-0998">Cell outer membrane</keyword>
<name>A0AAP2DF66_9BACT</name>
<gene>
    <name evidence="8" type="ORF">KK078_25760</name>
</gene>
<evidence type="ECO:0000256" key="3">
    <source>
        <dbReference type="ARBA" id="ARBA00022729"/>
    </source>
</evidence>
<dbReference type="RefSeq" id="WP_254093216.1">
    <property type="nucleotide sequence ID" value="NZ_JAHESC010000052.1"/>
</dbReference>
<evidence type="ECO:0000256" key="5">
    <source>
        <dbReference type="ARBA" id="ARBA00023237"/>
    </source>
</evidence>
<evidence type="ECO:0000256" key="4">
    <source>
        <dbReference type="ARBA" id="ARBA00023136"/>
    </source>
</evidence>
<evidence type="ECO:0000259" key="6">
    <source>
        <dbReference type="Pfam" id="PF07980"/>
    </source>
</evidence>
<dbReference type="InterPro" id="IPR012944">
    <property type="entry name" value="SusD_RagB_dom"/>
</dbReference>
<keyword evidence="9" id="KW-1185">Reference proteome</keyword>
<evidence type="ECO:0000256" key="1">
    <source>
        <dbReference type="ARBA" id="ARBA00004442"/>
    </source>
</evidence>
<dbReference type="InterPro" id="IPR033985">
    <property type="entry name" value="SusD-like_N"/>
</dbReference>
<comment type="caution">
    <text evidence="8">The sequence shown here is derived from an EMBL/GenBank/DDBJ whole genome shotgun (WGS) entry which is preliminary data.</text>
</comment>
<proteinExistence type="inferred from homology"/>
<dbReference type="Gene3D" id="1.25.40.390">
    <property type="match status" value="1"/>
</dbReference>
<reference evidence="8 9" key="1">
    <citation type="submission" date="2021-05" db="EMBL/GenBank/DDBJ databases">
        <title>A Polyphasic approach of four new species of the genus Ohtaekwangia: Ohtaekwangia histidinii sp. nov., Ohtaekwangia cretensis sp. nov., Ohtaekwangia indiensis sp. nov., Ohtaekwangia reichenbachii sp. nov. from diverse environment.</title>
        <authorList>
            <person name="Octaviana S."/>
        </authorList>
    </citation>
    <scope>NUCLEOTIDE SEQUENCE [LARGE SCALE GENOMIC DNA]</scope>
    <source>
        <strain evidence="8 9">PWU37</strain>
    </source>
</reference>
<evidence type="ECO:0000256" key="2">
    <source>
        <dbReference type="ARBA" id="ARBA00006275"/>
    </source>
</evidence>
<organism evidence="8 9">
    <name type="scientific">Dawidia soli</name>
    <dbReference type="NCBI Taxonomy" id="2782352"/>
    <lineage>
        <taxon>Bacteria</taxon>
        <taxon>Pseudomonadati</taxon>
        <taxon>Bacteroidota</taxon>
        <taxon>Cytophagia</taxon>
        <taxon>Cytophagales</taxon>
        <taxon>Chryseotaleaceae</taxon>
        <taxon>Dawidia</taxon>
    </lineage>
</organism>
<dbReference type="Proteomes" id="UP001319180">
    <property type="component" value="Unassembled WGS sequence"/>
</dbReference>
<keyword evidence="3" id="KW-0732">Signal</keyword>
<keyword evidence="4" id="KW-0472">Membrane</keyword>
<dbReference type="Pfam" id="PF07980">
    <property type="entry name" value="SusD_RagB"/>
    <property type="match status" value="1"/>
</dbReference>
<dbReference type="GO" id="GO:0009279">
    <property type="term" value="C:cell outer membrane"/>
    <property type="evidence" value="ECO:0007669"/>
    <property type="project" value="UniProtKB-SubCell"/>
</dbReference>
<dbReference type="InterPro" id="IPR011990">
    <property type="entry name" value="TPR-like_helical_dom_sf"/>
</dbReference>
<comment type="subcellular location">
    <subcellularLocation>
        <location evidence="1">Cell outer membrane</location>
    </subcellularLocation>
</comment>
<sequence length="561" mass="63458">MKPYTKIFALCLLLQVVACSDFLEEKAYSILRPDSIEDNESSAKMMIDGALSTIGGDLYFQWGIWHRVVNFDGDYETGPDWGMRELGTGNWQSYGDMFRLWQGPYLLAERATSAISTIDGMSFGRAKQNHYMGQAYFLRAWAYFNLVQGYGGVPIFRQTVVQGAEPQQPRASVQEVYDFIISDLKRAESLMFAKADAEEHTLSRGAAQALLAKVYLTMASGALTTGEVTVKGGPAVIPVGGPNDPDEIIAEPATITFAKNVVAGHESMDAQAYFDSARVKARELIDSEAYDLFPTYADVWKKENRFQVEHIWSLHSITNDAVFRNVVSHEFAGSYKTTTGDELQGAVYGMRVHWYELFEDNDQRITEGVNHRWYQWGAWRMYPLKDTARRHEANPPYGWTPDDDVLTNTGAMRAILRKFEGVSDRNTENGDFAYPFLRFAEVLLVYAEAENEVNGPTTEAYEALDRVRTRSSATAAPSMTKQQFRSFVLEERARELALEGGRRWDLLRWGIYLQVMNAVDVDENNVIKRRERKHLLFPLPLGELNANKNLGGPNNGQNPDW</sequence>
<dbReference type="AlphaFoldDB" id="A0AAP2DF66"/>
<evidence type="ECO:0000313" key="9">
    <source>
        <dbReference type="Proteomes" id="UP001319180"/>
    </source>
</evidence>
<dbReference type="EMBL" id="JAHESC010000052">
    <property type="protein sequence ID" value="MBT1689996.1"/>
    <property type="molecule type" value="Genomic_DNA"/>
</dbReference>
<feature type="domain" description="RagB/SusD" evidence="6">
    <location>
        <begin position="327"/>
        <end position="561"/>
    </location>
</feature>
<comment type="similarity">
    <text evidence="2">Belongs to the SusD family.</text>
</comment>
<dbReference type="SUPFAM" id="SSF48452">
    <property type="entry name" value="TPR-like"/>
    <property type="match status" value="1"/>
</dbReference>